<dbReference type="EMBL" id="CP012023">
    <property type="protein sequence ID" value="ALI56682.1"/>
    <property type="molecule type" value="Genomic_DNA"/>
</dbReference>
<protein>
    <submittedName>
        <fullName evidence="1">Hemoglobin protein</fullName>
    </submittedName>
</protein>
<dbReference type="SUPFAM" id="SSF46458">
    <property type="entry name" value="Globin-like"/>
    <property type="match status" value="1"/>
</dbReference>
<sequence>MTEPRSAMPPKFEISHDDIDRVLRIFYAKVRHDETLGAVFGAHVDNWPHHEEKIGRFWRNAILHERVYDGAPQRVHMAAPEIKEGHFALWLGLFDATLTDELDADTAQKWSALAHRIGRAFRMGIAQRDQPKDAPPKLF</sequence>
<proteinExistence type="predicted"/>
<organism evidence="1 2">
    <name type="scientific">Celeribacter marinus</name>
    <dbReference type="NCBI Taxonomy" id="1397108"/>
    <lineage>
        <taxon>Bacteria</taxon>
        <taxon>Pseudomonadati</taxon>
        <taxon>Pseudomonadota</taxon>
        <taxon>Alphaproteobacteria</taxon>
        <taxon>Rhodobacterales</taxon>
        <taxon>Roseobacteraceae</taxon>
        <taxon>Celeribacter</taxon>
    </lineage>
</organism>
<dbReference type="KEGG" id="cmar:IMCC12053_2735"/>
<name>A0A0N9ZI50_9RHOB</name>
<evidence type="ECO:0000313" key="1">
    <source>
        <dbReference type="EMBL" id="ALI56682.1"/>
    </source>
</evidence>
<gene>
    <name evidence="1" type="ORF">IMCC12053_2735</name>
</gene>
<dbReference type="Gene3D" id="1.10.490.10">
    <property type="entry name" value="Globins"/>
    <property type="match status" value="1"/>
</dbReference>
<dbReference type="PATRIC" id="fig|1397108.4.peg.2797"/>
<dbReference type="InterPro" id="IPR009050">
    <property type="entry name" value="Globin-like_sf"/>
</dbReference>
<dbReference type="GO" id="GO:0019825">
    <property type="term" value="F:oxygen binding"/>
    <property type="evidence" value="ECO:0007669"/>
    <property type="project" value="InterPro"/>
</dbReference>
<dbReference type="SMR" id="A0A0N9ZI50"/>
<evidence type="ECO:0000313" key="2">
    <source>
        <dbReference type="Proteomes" id="UP000064920"/>
    </source>
</evidence>
<dbReference type="OrthoDB" id="25954at2"/>
<dbReference type="AlphaFoldDB" id="A0A0N9ZI50"/>
<dbReference type="GO" id="GO:0020037">
    <property type="term" value="F:heme binding"/>
    <property type="evidence" value="ECO:0007669"/>
    <property type="project" value="InterPro"/>
</dbReference>
<accession>A0A0N9ZI50</accession>
<keyword evidence="2" id="KW-1185">Reference proteome</keyword>
<dbReference type="InterPro" id="IPR012292">
    <property type="entry name" value="Globin/Proto"/>
</dbReference>
<dbReference type="Proteomes" id="UP000064920">
    <property type="component" value="Chromosome"/>
</dbReference>
<dbReference type="STRING" id="1397108.IMCC12053_2735"/>
<dbReference type="CDD" id="cd08916">
    <property type="entry name" value="TrHb3_P"/>
    <property type="match status" value="1"/>
</dbReference>
<dbReference type="RefSeq" id="WP_062219835.1">
    <property type="nucleotide sequence ID" value="NZ_CBFHKW010000068.1"/>
</dbReference>
<reference evidence="1 2" key="1">
    <citation type="submission" date="2015-05" db="EMBL/GenBank/DDBJ databases">
        <authorList>
            <person name="Wang D.B."/>
            <person name="Wang M."/>
        </authorList>
    </citation>
    <scope>NUCLEOTIDE SEQUENCE [LARGE SCALE GENOMIC DNA]</scope>
    <source>
        <strain evidence="1 2">IMCC 12053</strain>
    </source>
</reference>